<feature type="domain" description="Tubby C-terminal" evidence="16">
    <location>
        <begin position="1534"/>
        <end position="1634"/>
    </location>
</feature>
<reference evidence="19" key="1">
    <citation type="submission" date="2025-08" db="UniProtKB">
        <authorList>
            <consortium name="RefSeq"/>
        </authorList>
    </citation>
    <scope>IDENTIFICATION</scope>
</reference>
<dbReference type="SUPFAM" id="SSF50978">
    <property type="entry name" value="WD40 repeat-like"/>
    <property type="match status" value="1"/>
</dbReference>
<dbReference type="OrthoDB" id="8775810at2759"/>
<dbReference type="PROSITE" id="PS50082">
    <property type="entry name" value="WD_REPEATS_2"/>
    <property type="match status" value="1"/>
</dbReference>
<accession>A0A6P8GHW6</accession>
<dbReference type="GO" id="GO:0005737">
    <property type="term" value="C:cytoplasm"/>
    <property type="evidence" value="ECO:0007669"/>
    <property type="project" value="UniProtKB-SubCell"/>
</dbReference>
<evidence type="ECO:0000256" key="9">
    <source>
        <dbReference type="ARBA" id="ARBA00022786"/>
    </source>
</evidence>
<gene>
    <name evidence="19" type="primary">tulp4a</name>
</gene>
<keyword evidence="18" id="KW-1185">Reference proteome</keyword>
<dbReference type="Proteomes" id="UP000515152">
    <property type="component" value="Chromosome 15"/>
</dbReference>
<dbReference type="KEGG" id="char:105899450"/>
<evidence type="ECO:0000256" key="12">
    <source>
        <dbReference type="ARBA" id="ARBA00075708"/>
    </source>
</evidence>
<evidence type="ECO:0000256" key="5">
    <source>
        <dbReference type="ARBA" id="ARBA00022490"/>
    </source>
</evidence>
<dbReference type="Gene3D" id="2.130.10.10">
    <property type="entry name" value="YVTN repeat-like/Quinoprotein amine dehydrogenase"/>
    <property type="match status" value="2"/>
</dbReference>
<keyword evidence="7 14" id="KW-0853">WD repeat</keyword>
<keyword evidence="4" id="KW-0488">Methylation</keyword>
<dbReference type="SUPFAM" id="SSF54518">
    <property type="entry name" value="Tubby C-terminal domain-like"/>
    <property type="match status" value="1"/>
</dbReference>
<sequence length="1640" mass="176229">MFAAVEHGPVLCSDSNILCLSWKGRVPKSEKEKPVCRKRYYEEGWLATGNGRGVVGVTFTSSHCRRDRTTLQRINFNLRGHNSEVVLVRWNEPFQKLATCDTDGGIFVWIQYEGRWSVELVNDRGAQVSDFTWSHDGTQALISYRDGFVLVGSVSGQRHWSSEINLESQITCGIWTPDDQQVLFGTADGQVIVMDCHGRMLAHILLHESDGIVSMAWNYPNFLVEDSSESDTDSDDYAPQQVHSLRPLLTVCFTSGDINLMNNYDDLSPIHIRSGLKDVVVQWCSQGDLLAVAGMEKHVGPPDPTSARNAIVKFYNVHGEHTYTLDTPAQRPITTLCWGHRDSRLFLACGPALYVVRVEHRVASLQLLCQHGIASAVREEKDVAKLTMPSRLSIYVTSAFAATIKPPIPDPNNMRDFVSYPTSGSERLHCTMKRTEDNPEVGGPCFTLYLEYLGGLVPILKGRRISKLRPEFVIMDPKTDGKTDEVYGNTLISSMIDSCNCSDSSDIELSDDWMGKKSPKISRGSKSPKLPRINIDPRKSPKLSRPTQEISRSPRLPIRKPSIGSPSLTRKEFPLDDITQHNYLAQVTSNIWGTKFKIVGLATFLPTNLGAVIYKTSLLHLQPRQMTIYLPEVRKISMDYINLPVFSPNVFSEDEDDLPVTGPSGVANDNPPCTVNIPIAPIHSPAQAMSPTQSIGLVQSLLANQNVQLDILTNPMATAAAAAAAAAAASDQGQDSVLTAQYTVPTRYSSPGQVIFGGLEVGRILQHPIQIQIPPNPLPQGQSSGPSFSSTLQVPHPPGGEQEHLLKMKPTRSAPQLAEGDAVVFSAPLELSKMNPPPPYPGTVAAAVAAAAAAAASATSAAGTAASGGSGGAGGTPPPGDLCLKKGEFTLYPPGAQGVQYPTPLGYERITTFDSSGNVEEVCRPRTRLVCNQNVYTLQGPGSSATLRVTSSSASAAASADGKKVQLPYASATLNRLTVPRYSIPSGDPPPYPDPANQANSGRTPGQRLDSNLIHATLRRNSREAALKVSQMLDPQRTLPTKAKASSVLAATYQQRVPTALYTCSQCSSNSNVSGAAGGSNGIAGGTIIRQDFPPTGSGAPHSTVIVHSNSASPLPSQSSYSLLSLDGSSSSGGATGGGSNGVSRDRADYVNTAFTEDEALSQSLRHLAVGTDAGGTLMVKRPPPYQWDPSATEEIWIPQERTASLAPSPGPPGPHKPPPLILSPAQHLDVSRVPFVLSPKSPTSPNAASFQVAGGYQISLPYSTATGYSGAQLQTMQASPRPCSPKEVVAPVPFSQQDSTLVLSPGYAQNLASLACCPLPPMYPGASACAGVPMTPIALHPWGTYNPCPPMSSPAGTLPPKVSHLVMEKQALSPPPQPPPPPSSDLQGHLGSPEASAEAGEGFQEVLSLNESPVPQRADKFGKKNRKRLDNSRTDETNVPAITEGGSKSKKDGGRGLGDFNSLISSPRLGGRDKKKPKGQKEQLKAKKLSKATTNEFQDSSESEPELFISGDELLNQSQNSKKGWKTKRSLRAGACELDEIKCRKANEKEDRSLGSQGFVYVMANKQPLWNEATQVYQLDFGGRVTQESAKNFQIELEGRQVMQFGRIDGNAYILDFQYPFSAVQAFAVALANVTQRLK</sequence>
<evidence type="ECO:0000256" key="14">
    <source>
        <dbReference type="PROSITE-ProRule" id="PRU00221"/>
    </source>
</evidence>
<keyword evidence="8" id="KW-0677">Repeat</keyword>
<comment type="similarity">
    <text evidence="3">Belongs to the TUB family.</text>
</comment>
<evidence type="ECO:0000256" key="3">
    <source>
        <dbReference type="ARBA" id="ARBA00007129"/>
    </source>
</evidence>
<feature type="region of interest" description="Disordered" evidence="15">
    <location>
        <begin position="862"/>
        <end position="881"/>
    </location>
</feature>
<feature type="region of interest" description="Disordered" evidence="15">
    <location>
        <begin position="1087"/>
        <end position="1145"/>
    </location>
</feature>
<evidence type="ECO:0000256" key="15">
    <source>
        <dbReference type="SAM" id="MobiDB-lite"/>
    </source>
</evidence>
<feature type="region of interest" description="Disordered" evidence="15">
    <location>
        <begin position="1370"/>
        <end position="1506"/>
    </location>
</feature>
<dbReference type="PANTHER" id="PTHR16517:SF108">
    <property type="entry name" value="TUB-LIKE PROTEIN 4A"/>
    <property type="match status" value="1"/>
</dbReference>
<proteinExistence type="inferred from homology"/>
<keyword evidence="5" id="KW-0963">Cytoplasm</keyword>
<keyword evidence="6" id="KW-0597">Phosphoprotein</keyword>
<evidence type="ECO:0000256" key="7">
    <source>
        <dbReference type="ARBA" id="ARBA00022574"/>
    </source>
</evidence>
<protein>
    <recommendedName>
        <fullName evidence="11">Tubby-related protein 4</fullName>
    </recommendedName>
    <alternativeName>
        <fullName evidence="13">Tubby superfamily protein</fullName>
    </alternativeName>
    <alternativeName>
        <fullName evidence="12">Tubby-like protein 4</fullName>
    </alternativeName>
</protein>
<evidence type="ECO:0000313" key="19">
    <source>
        <dbReference type="RefSeq" id="XP_031436946.1"/>
    </source>
</evidence>
<dbReference type="SUPFAM" id="SSF49842">
    <property type="entry name" value="TNF-like"/>
    <property type="match status" value="1"/>
</dbReference>
<keyword evidence="9" id="KW-0833">Ubl conjugation pathway</keyword>
<dbReference type="GeneID" id="105899450"/>
<comment type="function">
    <text evidence="10">May be a substrate-recognition component of a SCF-like ECS (Elongin-Cullin-SOCS-box protein) E3 ubiquitin ligase complex which mediates the ubiquitination and subsequent proteasomal degradation of target proteins.</text>
</comment>
<evidence type="ECO:0000256" key="13">
    <source>
        <dbReference type="ARBA" id="ARBA00077697"/>
    </source>
</evidence>
<name>A0A6P8GHW6_CLUHA</name>
<evidence type="ECO:0000313" key="18">
    <source>
        <dbReference type="Proteomes" id="UP000515152"/>
    </source>
</evidence>
<dbReference type="InterPro" id="IPR025659">
    <property type="entry name" value="Tubby-like_C"/>
</dbReference>
<feature type="compositionally biased region" description="Low complexity" evidence="15">
    <location>
        <begin position="1109"/>
        <end position="1133"/>
    </location>
</feature>
<dbReference type="Pfam" id="PF24797">
    <property type="entry name" value="Beta-prop_WDR35_TULP_N"/>
    <property type="match status" value="1"/>
</dbReference>
<organism evidence="18 19">
    <name type="scientific">Clupea harengus</name>
    <name type="common">Atlantic herring</name>
    <dbReference type="NCBI Taxonomy" id="7950"/>
    <lineage>
        <taxon>Eukaryota</taxon>
        <taxon>Metazoa</taxon>
        <taxon>Chordata</taxon>
        <taxon>Craniata</taxon>
        <taxon>Vertebrata</taxon>
        <taxon>Euteleostomi</taxon>
        <taxon>Actinopterygii</taxon>
        <taxon>Neopterygii</taxon>
        <taxon>Teleostei</taxon>
        <taxon>Clupei</taxon>
        <taxon>Clupeiformes</taxon>
        <taxon>Clupeoidei</taxon>
        <taxon>Clupeidae</taxon>
        <taxon>Clupea</taxon>
    </lineage>
</organism>
<dbReference type="InterPro" id="IPR001680">
    <property type="entry name" value="WD40_rpt"/>
</dbReference>
<feature type="compositionally biased region" description="Low complexity" evidence="15">
    <location>
        <begin position="772"/>
        <end position="790"/>
    </location>
</feature>
<dbReference type="PANTHER" id="PTHR16517">
    <property type="entry name" value="TUBBY-RELATED"/>
    <property type="match status" value="1"/>
</dbReference>
<dbReference type="InterPro" id="IPR056159">
    <property type="entry name" value="Beta-prop_IFT121_TULP_N"/>
</dbReference>
<evidence type="ECO:0000256" key="10">
    <source>
        <dbReference type="ARBA" id="ARBA00056629"/>
    </source>
</evidence>
<dbReference type="InterPro" id="IPR000007">
    <property type="entry name" value="Tubby_C"/>
</dbReference>
<feature type="compositionally biased region" description="Gly residues" evidence="15">
    <location>
        <begin position="866"/>
        <end position="875"/>
    </location>
</feature>
<feature type="compositionally biased region" description="Basic and acidic residues" evidence="15">
    <location>
        <begin position="1418"/>
        <end position="1437"/>
    </location>
</feature>
<dbReference type="RefSeq" id="XP_031436946.1">
    <property type="nucleotide sequence ID" value="XM_031581086.2"/>
</dbReference>
<dbReference type="Pfam" id="PF01167">
    <property type="entry name" value="Tub"/>
    <property type="match status" value="1"/>
</dbReference>
<feature type="compositionally biased region" description="Pro residues" evidence="15">
    <location>
        <begin position="1374"/>
        <end position="1384"/>
    </location>
</feature>
<evidence type="ECO:0000256" key="11">
    <source>
        <dbReference type="ARBA" id="ARBA00071888"/>
    </source>
</evidence>
<dbReference type="InterPro" id="IPR015943">
    <property type="entry name" value="WD40/YVTN_repeat-like_dom_sf"/>
</dbReference>
<dbReference type="InterPro" id="IPR008983">
    <property type="entry name" value="Tumour_necrosis_fac-like_dom"/>
</dbReference>
<dbReference type="Gene3D" id="3.20.90.10">
    <property type="entry name" value="Tubby Protein, Chain A"/>
    <property type="match status" value="1"/>
</dbReference>
<dbReference type="CTD" id="557730"/>
<comment type="pathway">
    <text evidence="2">Protein modification; protein ubiquitination.</text>
</comment>
<dbReference type="FunFam" id="3.20.90.10:FF:000002">
    <property type="entry name" value="Tubby like protein 4"/>
    <property type="match status" value="1"/>
</dbReference>
<evidence type="ECO:0000256" key="2">
    <source>
        <dbReference type="ARBA" id="ARBA00004906"/>
    </source>
</evidence>
<comment type="subcellular location">
    <subcellularLocation>
        <location evidence="1">Cytoplasm</location>
    </subcellularLocation>
</comment>
<feature type="region of interest" description="Disordered" evidence="15">
    <location>
        <begin position="980"/>
        <end position="1008"/>
    </location>
</feature>
<evidence type="ECO:0000256" key="8">
    <source>
        <dbReference type="ARBA" id="ARBA00022737"/>
    </source>
</evidence>
<feature type="domain" description="IFT121/TULP4 N-terminal" evidence="17">
    <location>
        <begin position="41"/>
        <end position="358"/>
    </location>
</feature>
<dbReference type="InterPro" id="IPR036322">
    <property type="entry name" value="WD40_repeat_dom_sf"/>
</dbReference>
<evidence type="ECO:0000256" key="6">
    <source>
        <dbReference type="ARBA" id="ARBA00022553"/>
    </source>
</evidence>
<dbReference type="PROSITE" id="PS50294">
    <property type="entry name" value="WD_REPEATS_REGION"/>
    <property type="match status" value="1"/>
</dbReference>
<evidence type="ECO:0000256" key="1">
    <source>
        <dbReference type="ARBA" id="ARBA00004496"/>
    </source>
</evidence>
<feature type="region of interest" description="Disordered" evidence="15">
    <location>
        <begin position="772"/>
        <end position="803"/>
    </location>
</feature>
<feature type="region of interest" description="Disordered" evidence="15">
    <location>
        <begin position="512"/>
        <end position="563"/>
    </location>
</feature>
<evidence type="ECO:0000259" key="17">
    <source>
        <dbReference type="Pfam" id="PF24797"/>
    </source>
</evidence>
<feature type="repeat" description="WD" evidence="14">
    <location>
        <begin position="78"/>
        <end position="109"/>
    </location>
</feature>
<dbReference type="FunFam" id="2.130.10.10:FF:000262">
    <property type="entry name" value="Tubby like protein 4"/>
    <property type="match status" value="1"/>
</dbReference>
<evidence type="ECO:0000259" key="16">
    <source>
        <dbReference type="Pfam" id="PF01167"/>
    </source>
</evidence>
<evidence type="ECO:0000256" key="4">
    <source>
        <dbReference type="ARBA" id="ARBA00022481"/>
    </source>
</evidence>